<dbReference type="InterPro" id="IPR008144">
    <property type="entry name" value="Guanylate_kin-like_dom"/>
</dbReference>
<evidence type="ECO:0000256" key="9">
    <source>
        <dbReference type="HAMAP-Rule" id="MF_00328"/>
    </source>
</evidence>
<comment type="subcellular location">
    <subcellularLocation>
        <location evidence="9">Cytoplasm</location>
    </subcellularLocation>
</comment>
<dbReference type="PANTHER" id="PTHR23117">
    <property type="entry name" value="GUANYLATE KINASE-RELATED"/>
    <property type="match status" value="1"/>
</dbReference>
<dbReference type="CDD" id="cd00071">
    <property type="entry name" value="GMPK"/>
    <property type="match status" value="1"/>
</dbReference>
<evidence type="ECO:0000256" key="7">
    <source>
        <dbReference type="ARBA" id="ARBA00022840"/>
    </source>
</evidence>
<proteinExistence type="inferred from homology"/>
<evidence type="ECO:0000313" key="12">
    <source>
        <dbReference type="Proteomes" id="UP000786183"/>
    </source>
</evidence>
<name>A0ABS7WTE1_9BACT</name>
<evidence type="ECO:0000256" key="3">
    <source>
        <dbReference type="ARBA" id="ARBA00016296"/>
    </source>
</evidence>
<dbReference type="Gene3D" id="3.40.50.300">
    <property type="entry name" value="P-loop containing nucleotide triphosphate hydrolases"/>
    <property type="match status" value="1"/>
</dbReference>
<comment type="similarity">
    <text evidence="1 9">Belongs to the guanylate kinase family.</text>
</comment>
<dbReference type="Proteomes" id="UP000786183">
    <property type="component" value="Unassembled WGS sequence"/>
</dbReference>
<dbReference type="EMBL" id="JACGBB010000026">
    <property type="protein sequence ID" value="MBZ7988046.1"/>
    <property type="molecule type" value="Genomic_DNA"/>
</dbReference>
<dbReference type="HAMAP" id="MF_00328">
    <property type="entry name" value="Guanylate_kinase"/>
    <property type="match status" value="1"/>
</dbReference>
<dbReference type="RefSeq" id="WP_224325546.1">
    <property type="nucleotide sequence ID" value="NZ_JACGBB010000026.1"/>
</dbReference>
<organism evidence="11 12">
    <name type="scientific">Campylobacter canadensis</name>
    <dbReference type="NCBI Taxonomy" id="449520"/>
    <lineage>
        <taxon>Bacteria</taxon>
        <taxon>Pseudomonadati</taxon>
        <taxon>Campylobacterota</taxon>
        <taxon>Epsilonproteobacteria</taxon>
        <taxon>Campylobacterales</taxon>
        <taxon>Campylobacteraceae</taxon>
        <taxon>Campylobacter</taxon>
    </lineage>
</organism>
<dbReference type="EC" id="2.7.4.8" evidence="2 9"/>
<evidence type="ECO:0000256" key="8">
    <source>
        <dbReference type="ARBA" id="ARBA00030128"/>
    </source>
</evidence>
<comment type="catalytic activity">
    <reaction evidence="9">
        <text>GMP + ATP = GDP + ADP</text>
        <dbReference type="Rhea" id="RHEA:20780"/>
        <dbReference type="ChEBI" id="CHEBI:30616"/>
        <dbReference type="ChEBI" id="CHEBI:58115"/>
        <dbReference type="ChEBI" id="CHEBI:58189"/>
        <dbReference type="ChEBI" id="CHEBI:456216"/>
        <dbReference type="EC" id="2.7.4.8"/>
    </reaction>
</comment>
<evidence type="ECO:0000259" key="10">
    <source>
        <dbReference type="PROSITE" id="PS50052"/>
    </source>
</evidence>
<dbReference type="InterPro" id="IPR017665">
    <property type="entry name" value="Guanylate_kinase"/>
</dbReference>
<evidence type="ECO:0000256" key="5">
    <source>
        <dbReference type="ARBA" id="ARBA00022741"/>
    </source>
</evidence>
<dbReference type="InterPro" id="IPR020590">
    <property type="entry name" value="Guanylate_kinase_CS"/>
</dbReference>
<dbReference type="PROSITE" id="PS50052">
    <property type="entry name" value="GUANYLATE_KINASE_2"/>
    <property type="match status" value="1"/>
</dbReference>
<sequence>MAGILLISGPSGAGKSTLLEKLASEFDDFYFSISSTTRKIRAGEKEGVNYYYLSQEEFENGIKNDEFLEYANVHGNYYGTPVKPIYDALTNGKNVILDIDVQGFRIVKDKLGKDFLSVFITPQSEKVLKERLYNRGTENEEVIAKRLYNATAEVQAIGRYDFFIINDDLDKAYEQLKLLYKAASLKVLNSNIKEFISNWKKGE</sequence>
<evidence type="ECO:0000256" key="4">
    <source>
        <dbReference type="ARBA" id="ARBA00022679"/>
    </source>
</evidence>
<reference evidence="11 12" key="1">
    <citation type="submission" date="2020-07" db="EMBL/GenBank/DDBJ databases">
        <title>Transfer of Campylobacter canadensis to the novel genus Avispirillum gen. nov., that also includes two novel species recovered from migratory waterfowl: Avispirillum anseris sp. nov. and Avispirillum brantae sp. nov.</title>
        <authorList>
            <person name="Miller W.G."/>
            <person name="Chapman M.H."/>
            <person name="Yee E."/>
            <person name="Inglis G.D."/>
        </authorList>
    </citation>
    <scope>NUCLEOTIDE SEQUENCE [LARGE SCALE GENOMIC DNA]</scope>
    <source>
        <strain evidence="11 12">L283</strain>
    </source>
</reference>
<dbReference type="SUPFAM" id="SSF52540">
    <property type="entry name" value="P-loop containing nucleoside triphosphate hydrolases"/>
    <property type="match status" value="1"/>
</dbReference>
<evidence type="ECO:0000256" key="6">
    <source>
        <dbReference type="ARBA" id="ARBA00022777"/>
    </source>
</evidence>
<feature type="binding site" evidence="9">
    <location>
        <begin position="9"/>
        <end position="16"/>
    </location>
    <ligand>
        <name>ATP</name>
        <dbReference type="ChEBI" id="CHEBI:30616"/>
    </ligand>
</feature>
<evidence type="ECO:0000313" key="11">
    <source>
        <dbReference type="EMBL" id="MBZ7988046.1"/>
    </source>
</evidence>
<evidence type="ECO:0000256" key="2">
    <source>
        <dbReference type="ARBA" id="ARBA00012961"/>
    </source>
</evidence>
<protein>
    <recommendedName>
        <fullName evidence="3 9">Guanylate kinase</fullName>
        <ecNumber evidence="2 9">2.7.4.8</ecNumber>
    </recommendedName>
    <alternativeName>
        <fullName evidence="8 9">GMP kinase</fullName>
    </alternativeName>
</protein>
<dbReference type="SMART" id="SM00072">
    <property type="entry name" value="GuKc"/>
    <property type="match status" value="1"/>
</dbReference>
<dbReference type="GO" id="GO:0004385">
    <property type="term" value="F:GMP kinase activity"/>
    <property type="evidence" value="ECO:0007669"/>
    <property type="project" value="UniProtKB-EC"/>
</dbReference>
<dbReference type="InterPro" id="IPR027417">
    <property type="entry name" value="P-loop_NTPase"/>
</dbReference>
<dbReference type="PANTHER" id="PTHR23117:SF13">
    <property type="entry name" value="GUANYLATE KINASE"/>
    <property type="match status" value="1"/>
</dbReference>
<comment type="function">
    <text evidence="9">Essential for recycling GMP and indirectly, cGMP.</text>
</comment>
<keyword evidence="4 9" id="KW-0808">Transferase</keyword>
<dbReference type="PROSITE" id="PS00856">
    <property type="entry name" value="GUANYLATE_KINASE_1"/>
    <property type="match status" value="1"/>
</dbReference>
<dbReference type="Pfam" id="PF00625">
    <property type="entry name" value="Guanylate_kin"/>
    <property type="match status" value="1"/>
</dbReference>
<comment type="caution">
    <text evidence="11">The sequence shown here is derived from an EMBL/GenBank/DDBJ whole genome shotgun (WGS) entry which is preliminary data.</text>
</comment>
<keyword evidence="12" id="KW-1185">Reference proteome</keyword>
<feature type="domain" description="Guanylate kinase-like" evidence="10">
    <location>
        <begin position="2"/>
        <end position="181"/>
    </location>
</feature>
<keyword evidence="7 9" id="KW-0067">ATP-binding</keyword>
<keyword evidence="6 9" id="KW-0418">Kinase</keyword>
<keyword evidence="5 9" id="KW-0547">Nucleotide-binding</keyword>
<dbReference type="Gene3D" id="3.30.63.10">
    <property type="entry name" value="Guanylate Kinase phosphate binding domain"/>
    <property type="match status" value="1"/>
</dbReference>
<gene>
    <name evidence="9 11" type="primary">gmk</name>
    <name evidence="11" type="ORF">AVCANL283_08070</name>
</gene>
<keyword evidence="9" id="KW-0963">Cytoplasm</keyword>
<dbReference type="InterPro" id="IPR008145">
    <property type="entry name" value="GK/Ca_channel_bsu"/>
</dbReference>
<dbReference type="NCBIfam" id="TIGR03263">
    <property type="entry name" value="guanyl_kin"/>
    <property type="match status" value="1"/>
</dbReference>
<evidence type="ECO:0000256" key="1">
    <source>
        <dbReference type="ARBA" id="ARBA00005790"/>
    </source>
</evidence>
<accession>A0ABS7WTE1</accession>